<comment type="subcellular location">
    <subcellularLocation>
        <location evidence="1 13">Golgi apparatus membrane</location>
        <topology evidence="1 13">Single-pass type II membrane protein</topology>
    </subcellularLocation>
</comment>
<dbReference type="GO" id="GO:0008499">
    <property type="term" value="F:N-acetyl-beta-D-glucosaminide beta-(1,3)-galactosyltransferase activity"/>
    <property type="evidence" value="ECO:0007669"/>
    <property type="project" value="TreeGrafter"/>
</dbReference>
<evidence type="ECO:0000256" key="9">
    <source>
        <dbReference type="ARBA" id="ARBA00023034"/>
    </source>
</evidence>
<keyword evidence="5" id="KW-0808">Transferase</keyword>
<evidence type="ECO:0000256" key="2">
    <source>
        <dbReference type="ARBA" id="ARBA00004922"/>
    </source>
</evidence>
<evidence type="ECO:0000256" key="1">
    <source>
        <dbReference type="ARBA" id="ARBA00004323"/>
    </source>
</evidence>
<accession>A0AAV7BNR7</accession>
<evidence type="ECO:0000256" key="10">
    <source>
        <dbReference type="ARBA" id="ARBA00023098"/>
    </source>
</evidence>
<keyword evidence="11 13" id="KW-0472">Membrane</keyword>
<evidence type="ECO:0000256" key="7">
    <source>
        <dbReference type="ARBA" id="ARBA00022968"/>
    </source>
</evidence>
<dbReference type="Pfam" id="PF01762">
    <property type="entry name" value="Galactosyl_T"/>
    <property type="match status" value="1"/>
</dbReference>
<dbReference type="FunFam" id="3.90.550.50:FF:000001">
    <property type="entry name" value="Hexosyltransferase"/>
    <property type="match status" value="1"/>
</dbReference>
<evidence type="ECO:0000256" key="11">
    <source>
        <dbReference type="ARBA" id="ARBA00023136"/>
    </source>
</evidence>
<evidence type="ECO:0000256" key="4">
    <source>
        <dbReference type="ARBA" id="ARBA00022676"/>
    </source>
</evidence>
<protein>
    <recommendedName>
        <fullName evidence="13">Hexosyltransferase</fullName>
        <ecNumber evidence="13">2.4.1.-</ecNumber>
    </recommendedName>
</protein>
<keyword evidence="7 13" id="KW-0735">Signal-anchor</keyword>
<proteinExistence type="inferred from homology"/>
<comment type="similarity">
    <text evidence="3 13">Belongs to the glycosyltransferase 31 family.</text>
</comment>
<feature type="transmembrane region" description="Helical" evidence="13">
    <location>
        <begin position="7"/>
        <end position="27"/>
    </location>
</feature>
<evidence type="ECO:0000256" key="13">
    <source>
        <dbReference type="RuleBase" id="RU363063"/>
    </source>
</evidence>
<dbReference type="GO" id="GO:0000139">
    <property type="term" value="C:Golgi membrane"/>
    <property type="evidence" value="ECO:0007669"/>
    <property type="project" value="UniProtKB-SubCell"/>
</dbReference>
<dbReference type="Gene3D" id="3.90.550.50">
    <property type="match status" value="1"/>
</dbReference>
<dbReference type="GO" id="GO:0006629">
    <property type="term" value="P:lipid metabolic process"/>
    <property type="evidence" value="ECO:0007669"/>
    <property type="project" value="UniProtKB-KW"/>
</dbReference>
<dbReference type="AlphaFoldDB" id="A0AAV7BNR7"/>
<evidence type="ECO:0000256" key="12">
    <source>
        <dbReference type="ARBA" id="ARBA00023180"/>
    </source>
</evidence>
<dbReference type="EC" id="2.4.1.-" evidence="13"/>
<evidence type="ECO:0000256" key="6">
    <source>
        <dbReference type="ARBA" id="ARBA00022692"/>
    </source>
</evidence>
<keyword evidence="12" id="KW-0325">Glycoprotein</keyword>
<comment type="caution">
    <text evidence="14">The sequence shown here is derived from an EMBL/GenBank/DDBJ whole genome shotgun (WGS) entry which is preliminary data.</text>
</comment>
<evidence type="ECO:0000256" key="3">
    <source>
        <dbReference type="ARBA" id="ARBA00008661"/>
    </source>
</evidence>
<comment type="pathway">
    <text evidence="2">Protein modification; protein glycosylation.</text>
</comment>
<organism evidence="14 15">
    <name type="scientific">Engystomops pustulosus</name>
    <name type="common">Tungara frog</name>
    <name type="synonym">Physalaemus pustulosus</name>
    <dbReference type="NCBI Taxonomy" id="76066"/>
    <lineage>
        <taxon>Eukaryota</taxon>
        <taxon>Metazoa</taxon>
        <taxon>Chordata</taxon>
        <taxon>Craniata</taxon>
        <taxon>Vertebrata</taxon>
        <taxon>Euteleostomi</taxon>
        <taxon>Amphibia</taxon>
        <taxon>Batrachia</taxon>
        <taxon>Anura</taxon>
        <taxon>Neobatrachia</taxon>
        <taxon>Hyloidea</taxon>
        <taxon>Leptodactylidae</taxon>
        <taxon>Leiuperinae</taxon>
        <taxon>Engystomops</taxon>
    </lineage>
</organism>
<evidence type="ECO:0000256" key="5">
    <source>
        <dbReference type="ARBA" id="ARBA00022679"/>
    </source>
</evidence>
<keyword evidence="6 13" id="KW-0812">Transmembrane</keyword>
<keyword evidence="9 13" id="KW-0333">Golgi apparatus</keyword>
<keyword evidence="8 13" id="KW-1133">Transmembrane helix</keyword>
<dbReference type="GO" id="GO:0006493">
    <property type="term" value="P:protein O-linked glycosylation"/>
    <property type="evidence" value="ECO:0007669"/>
    <property type="project" value="TreeGrafter"/>
</dbReference>
<dbReference type="EMBL" id="WNYA01000004">
    <property type="protein sequence ID" value="KAG8573977.1"/>
    <property type="molecule type" value="Genomic_DNA"/>
</dbReference>
<dbReference type="PANTHER" id="PTHR11214">
    <property type="entry name" value="BETA-1,3-N-ACETYLGLUCOSAMINYLTRANSFERASE"/>
    <property type="match status" value="1"/>
</dbReference>
<keyword evidence="10" id="KW-0443">Lipid metabolism</keyword>
<sequence length="339" mass="40181">MAGRSCLRKFFVLPLLLLIFLSFYLLYYERSSQALINEWIQDYVKLHHREKPAHMLTYPAFKHPLAPPYPYPYKFLINQPDKCKNRKPFLVLMVLVESHDLESRQTIRETWGNDSLYDVDVVTVFLVGLPQFAPVLIQVLLEEESLVYGDIIQQDFMDTYYNLTLKTLMGIEWVTKFCSNTSYIMKIDNDMFLNVDYVVHKILDPEVPLRENFFTGDIRFNTPPFRDRTVKWYVPKEIYPNDTYPPYCTGPGYVFSIDVAKKIYDVAQTIRVIPMEDVFMGICLYELHIKITIPEPWTFNTNKFFYDACGFRLFATVHHFSNYELRSIWKDFVDKKSQC</sequence>
<reference evidence="14" key="1">
    <citation type="thesis" date="2020" institute="ProQuest LLC" country="789 East Eisenhower Parkway, Ann Arbor, MI, USA">
        <title>Comparative Genomics and Chromosome Evolution.</title>
        <authorList>
            <person name="Mudd A.B."/>
        </authorList>
    </citation>
    <scope>NUCLEOTIDE SEQUENCE</scope>
    <source>
        <strain evidence="14">237g6f4</strain>
        <tissue evidence="14">Blood</tissue>
    </source>
</reference>
<gene>
    <name evidence="14" type="ORF">GDO81_008985</name>
</gene>
<keyword evidence="4 13" id="KW-0328">Glycosyltransferase</keyword>
<keyword evidence="15" id="KW-1185">Reference proteome</keyword>
<dbReference type="InterPro" id="IPR002659">
    <property type="entry name" value="Glyco_trans_31"/>
</dbReference>
<evidence type="ECO:0000313" key="14">
    <source>
        <dbReference type="EMBL" id="KAG8573977.1"/>
    </source>
</evidence>
<dbReference type="PANTHER" id="PTHR11214:SF151">
    <property type="entry name" value="HEXOSYLTRANSFERASE"/>
    <property type="match status" value="1"/>
</dbReference>
<evidence type="ECO:0000313" key="15">
    <source>
        <dbReference type="Proteomes" id="UP000824782"/>
    </source>
</evidence>
<evidence type="ECO:0000256" key="8">
    <source>
        <dbReference type="ARBA" id="ARBA00022989"/>
    </source>
</evidence>
<name>A0AAV7BNR7_ENGPU</name>
<dbReference type="Proteomes" id="UP000824782">
    <property type="component" value="Unassembled WGS sequence"/>
</dbReference>